<feature type="compositionally biased region" description="Polar residues" evidence="1">
    <location>
        <begin position="35"/>
        <end position="44"/>
    </location>
</feature>
<dbReference type="EMBL" id="JAPZBR010000006">
    <property type="protein sequence ID" value="KAJ5349679.1"/>
    <property type="molecule type" value="Genomic_DNA"/>
</dbReference>
<evidence type="ECO:0000313" key="3">
    <source>
        <dbReference type="EMBL" id="KAJ5349679.1"/>
    </source>
</evidence>
<keyword evidence="4" id="KW-1185">Reference proteome</keyword>
<reference evidence="3" key="2">
    <citation type="journal article" date="2023" name="IMA Fungus">
        <title>Comparative genomic study of the Penicillium genus elucidates a diverse pangenome and 15 lateral gene transfer events.</title>
        <authorList>
            <person name="Petersen C."/>
            <person name="Sorensen T."/>
            <person name="Nielsen M.R."/>
            <person name="Sondergaard T.E."/>
            <person name="Sorensen J.L."/>
            <person name="Fitzpatrick D.A."/>
            <person name="Frisvad J.C."/>
            <person name="Nielsen K.L."/>
        </authorList>
    </citation>
    <scope>NUCLEOTIDE SEQUENCE</scope>
    <source>
        <strain evidence="2">IBT 35673</strain>
        <strain evidence="3">IBT 35675</strain>
    </source>
</reference>
<gene>
    <name evidence="2" type="ORF">N7452_002914</name>
    <name evidence="3" type="ORF">N7541_007406</name>
</gene>
<evidence type="ECO:0000313" key="4">
    <source>
        <dbReference type="Proteomes" id="UP001148299"/>
    </source>
</evidence>
<accession>A0A9W9QZH4</accession>
<dbReference type="AlphaFoldDB" id="A0A9W9QZH4"/>
<dbReference type="Proteomes" id="UP001147695">
    <property type="component" value="Unassembled WGS sequence"/>
</dbReference>
<feature type="region of interest" description="Disordered" evidence="1">
    <location>
        <begin position="1"/>
        <end position="47"/>
    </location>
</feature>
<proteinExistence type="predicted"/>
<sequence>MADNTASNGHGQHNERRQNTSTTTAGSPTKDEPRANNSYRQSVQPGRDLHYYRTFLEDLVAVVRDHDADTVSRIVTLIRSGASNEEIYLAIQQLQAH</sequence>
<comment type="caution">
    <text evidence="3">The sequence shown here is derived from an EMBL/GenBank/DDBJ whole genome shotgun (WGS) entry which is preliminary data.</text>
</comment>
<name>A0A9W9QZH4_PENBR</name>
<feature type="compositionally biased region" description="Polar residues" evidence="1">
    <location>
        <begin position="1"/>
        <end position="11"/>
    </location>
</feature>
<evidence type="ECO:0000256" key="1">
    <source>
        <dbReference type="SAM" id="MobiDB-lite"/>
    </source>
</evidence>
<dbReference type="EMBL" id="JAPZBQ010000002">
    <property type="protein sequence ID" value="KAJ5344910.1"/>
    <property type="molecule type" value="Genomic_DNA"/>
</dbReference>
<organism evidence="3 4">
    <name type="scientific">Penicillium brevicompactum</name>
    <dbReference type="NCBI Taxonomy" id="5074"/>
    <lineage>
        <taxon>Eukaryota</taxon>
        <taxon>Fungi</taxon>
        <taxon>Dikarya</taxon>
        <taxon>Ascomycota</taxon>
        <taxon>Pezizomycotina</taxon>
        <taxon>Eurotiomycetes</taxon>
        <taxon>Eurotiomycetidae</taxon>
        <taxon>Eurotiales</taxon>
        <taxon>Aspergillaceae</taxon>
        <taxon>Penicillium</taxon>
    </lineage>
</organism>
<evidence type="ECO:0000313" key="2">
    <source>
        <dbReference type="EMBL" id="KAJ5344910.1"/>
    </source>
</evidence>
<dbReference type="Proteomes" id="UP001148299">
    <property type="component" value="Unassembled WGS sequence"/>
</dbReference>
<protein>
    <submittedName>
        <fullName evidence="3">Uncharacterized protein</fullName>
    </submittedName>
</protein>
<reference evidence="3" key="1">
    <citation type="submission" date="2022-12" db="EMBL/GenBank/DDBJ databases">
        <authorList>
            <person name="Petersen C."/>
        </authorList>
    </citation>
    <scope>NUCLEOTIDE SEQUENCE</scope>
    <source>
        <strain evidence="2">IBT 35673</strain>
        <strain evidence="3">IBT 35675</strain>
    </source>
</reference>